<feature type="compositionally biased region" description="Basic and acidic residues" evidence="1">
    <location>
        <begin position="1"/>
        <end position="16"/>
    </location>
</feature>
<gene>
    <name evidence="3" type="ORF">P3X46_026217</name>
</gene>
<feature type="region of interest" description="Disordered" evidence="1">
    <location>
        <begin position="126"/>
        <end position="154"/>
    </location>
</feature>
<dbReference type="PANTHER" id="PTHR34272">
    <property type="entry name" value="EXPRESSED PROTEIN"/>
    <property type="match status" value="1"/>
</dbReference>
<evidence type="ECO:0000256" key="1">
    <source>
        <dbReference type="SAM" id="MobiDB-lite"/>
    </source>
</evidence>
<organism evidence="3 4">
    <name type="scientific">Hevea brasiliensis</name>
    <name type="common">Para rubber tree</name>
    <name type="synonym">Siphonia brasiliensis</name>
    <dbReference type="NCBI Taxonomy" id="3981"/>
    <lineage>
        <taxon>Eukaryota</taxon>
        <taxon>Viridiplantae</taxon>
        <taxon>Streptophyta</taxon>
        <taxon>Embryophyta</taxon>
        <taxon>Tracheophyta</taxon>
        <taxon>Spermatophyta</taxon>
        <taxon>Magnoliopsida</taxon>
        <taxon>eudicotyledons</taxon>
        <taxon>Gunneridae</taxon>
        <taxon>Pentapetalae</taxon>
        <taxon>rosids</taxon>
        <taxon>fabids</taxon>
        <taxon>Malpighiales</taxon>
        <taxon>Euphorbiaceae</taxon>
        <taxon>Crotonoideae</taxon>
        <taxon>Micrandreae</taxon>
        <taxon>Hevea</taxon>
    </lineage>
</organism>
<sequence>MNKQEDMESSDQERKNSNNSSSNEPDSDEFNQIYKLSNDFDLDLSLIPRRASPDPLLSSSPSPQLLPPNQEIQTPAATISDTPTHFRWHPIFAATITPHMTPPHEACYAAASIALSLQRQKAYTGGLSLPTRARRNPSQTPRHGKSENIPPPFPWATNNRATVHSLDFLLSKKIETITGAVQCKRCEEQYELGFNLREKFVEVRTFIAENKSSMHHRAPSVWITPILPTCKYCKQENSVKPLISEKKKSINWLFLLLGQTLGCCTLEQLNYFCKHSKNHGTGAKGRVLYLTYLGICKQLDPNGPFDR</sequence>
<accession>A0ABQ9KX15</accession>
<dbReference type="Proteomes" id="UP001174677">
    <property type="component" value="Chromosome 15"/>
</dbReference>
<protein>
    <recommendedName>
        <fullName evidence="2">DUF7086 domain-containing protein</fullName>
    </recommendedName>
</protein>
<dbReference type="InterPro" id="IPR055513">
    <property type="entry name" value="DUF7086"/>
</dbReference>
<name>A0ABQ9KX15_HEVBR</name>
<dbReference type="EMBL" id="JARPOI010000015">
    <property type="protein sequence ID" value="KAJ9152674.1"/>
    <property type="molecule type" value="Genomic_DNA"/>
</dbReference>
<dbReference type="PANTHER" id="PTHR34272:SF1">
    <property type="entry name" value="EXPRESSED PROTEIN"/>
    <property type="match status" value="1"/>
</dbReference>
<evidence type="ECO:0000313" key="4">
    <source>
        <dbReference type="Proteomes" id="UP001174677"/>
    </source>
</evidence>
<feature type="region of interest" description="Disordered" evidence="1">
    <location>
        <begin position="1"/>
        <end position="31"/>
    </location>
</feature>
<evidence type="ECO:0000259" key="2">
    <source>
        <dbReference type="Pfam" id="PF23324"/>
    </source>
</evidence>
<evidence type="ECO:0000313" key="3">
    <source>
        <dbReference type="EMBL" id="KAJ9152674.1"/>
    </source>
</evidence>
<reference evidence="3 4" key="1">
    <citation type="journal article" date="2023" name="Plant Biotechnol. J.">
        <title>Chromosome-level wild Hevea brasiliensis genome provides new tools for genomic-assisted breeding and valuable loci to elevate rubber yield.</title>
        <authorList>
            <person name="Cheng H."/>
            <person name="Song X."/>
            <person name="Hu Y."/>
            <person name="Wu T."/>
            <person name="Yang Q."/>
            <person name="An Z."/>
            <person name="Feng S."/>
            <person name="Deng Z."/>
            <person name="Wu W."/>
            <person name="Zeng X."/>
            <person name="Tu M."/>
            <person name="Wang X."/>
            <person name="Huang H."/>
        </authorList>
    </citation>
    <scope>NUCLEOTIDE SEQUENCE [LARGE SCALE GENOMIC DNA]</scope>
    <source>
        <strain evidence="3">MT/VB/25A 57/8</strain>
    </source>
</reference>
<feature type="domain" description="DUF7086" evidence="2">
    <location>
        <begin position="167"/>
        <end position="299"/>
    </location>
</feature>
<dbReference type="Pfam" id="PF23324">
    <property type="entry name" value="DUF7086"/>
    <property type="match status" value="1"/>
</dbReference>
<keyword evidence="4" id="KW-1185">Reference proteome</keyword>
<comment type="caution">
    <text evidence="3">The sequence shown here is derived from an EMBL/GenBank/DDBJ whole genome shotgun (WGS) entry which is preliminary data.</text>
</comment>
<proteinExistence type="predicted"/>